<dbReference type="AlphaFoldDB" id="A0A4S8TH24"/>
<comment type="caution">
    <text evidence="3">The sequence shown here is derived from an EMBL/GenBank/DDBJ whole genome shotgun (WGS) entry which is preliminary data.</text>
</comment>
<keyword evidence="2" id="KW-1133">Transmembrane helix</keyword>
<feature type="transmembrane region" description="Helical" evidence="2">
    <location>
        <begin position="42"/>
        <end position="58"/>
    </location>
</feature>
<feature type="transmembrane region" description="Helical" evidence="2">
    <location>
        <begin position="219"/>
        <end position="240"/>
    </location>
</feature>
<accession>A0A4S8TH24</accession>
<dbReference type="Proteomes" id="UP000310687">
    <property type="component" value="Unassembled WGS sequence"/>
</dbReference>
<sequence length="383" mass="42578">MSHLAFFYPQSIITSHKYNMLLLSISQAARTSSEFCITMENFDIAMIFGLVFCILVIHHDDLNKSAAFITKHLACLYRLISNAFGHVLSASQRFAVQMSTTVKESIVLPVCHSATELAHAVHVYLEELLKMIVLPTYYRAIDLVKSGRDYVVGLAITAHDRAVDLLHNVNNYFQELREDDERLHNIFTVLSHAMFAAIILSSLYQWFSLSGRLSDGALRMLFAAHLVFSHCMVGFIYTSASVTELIYSRIPSIVDSILEYVSGALTEHWTILTPEDLLETPLSSPITTRNPTDTIPSSPQNNQPDAGEQTQPVAQNTLHDPLVCFDSSSTFATPAAHATEVDDLPGSRGNARHHGDMEVTYGEGIECNDRDNHDDCNDAVLSN</sequence>
<protein>
    <submittedName>
        <fullName evidence="3">Uncharacterized protein</fullName>
    </submittedName>
</protein>
<keyword evidence="2" id="KW-0472">Membrane</keyword>
<proteinExistence type="predicted"/>
<name>A0A4S8TH24_AURPU</name>
<organism evidence="3 4">
    <name type="scientific">Aureobasidium pullulans</name>
    <name type="common">Black yeast</name>
    <name type="synonym">Pullularia pullulans</name>
    <dbReference type="NCBI Taxonomy" id="5580"/>
    <lineage>
        <taxon>Eukaryota</taxon>
        <taxon>Fungi</taxon>
        <taxon>Dikarya</taxon>
        <taxon>Ascomycota</taxon>
        <taxon>Pezizomycotina</taxon>
        <taxon>Dothideomycetes</taxon>
        <taxon>Dothideomycetidae</taxon>
        <taxon>Dothideales</taxon>
        <taxon>Saccotheciaceae</taxon>
        <taxon>Aureobasidium</taxon>
    </lineage>
</organism>
<feature type="region of interest" description="Disordered" evidence="1">
    <location>
        <begin position="282"/>
        <end position="310"/>
    </location>
</feature>
<keyword evidence="2" id="KW-0812">Transmembrane</keyword>
<reference evidence="3 4" key="1">
    <citation type="submission" date="2018-10" db="EMBL/GenBank/DDBJ databases">
        <title>Fifty Aureobasidium pullulans genomes reveal a recombining polyextremotolerant generalist.</title>
        <authorList>
            <person name="Gostincar C."/>
            <person name="Turk M."/>
            <person name="Zajc J."/>
            <person name="Gunde-Cimerman N."/>
        </authorList>
    </citation>
    <scope>NUCLEOTIDE SEQUENCE [LARGE SCALE GENOMIC DNA]</scope>
    <source>
        <strain evidence="3 4">EXF-11013</strain>
    </source>
</reference>
<feature type="transmembrane region" description="Helical" evidence="2">
    <location>
        <begin position="186"/>
        <end position="207"/>
    </location>
</feature>
<evidence type="ECO:0000313" key="4">
    <source>
        <dbReference type="Proteomes" id="UP000310687"/>
    </source>
</evidence>
<dbReference type="EMBL" id="QZAL01000243">
    <property type="protein sequence ID" value="THW32537.1"/>
    <property type="molecule type" value="Genomic_DNA"/>
</dbReference>
<gene>
    <name evidence="3" type="ORF">D6D22_09573</name>
</gene>
<evidence type="ECO:0000256" key="2">
    <source>
        <dbReference type="SAM" id="Phobius"/>
    </source>
</evidence>
<evidence type="ECO:0000256" key="1">
    <source>
        <dbReference type="SAM" id="MobiDB-lite"/>
    </source>
</evidence>
<evidence type="ECO:0000313" key="3">
    <source>
        <dbReference type="EMBL" id="THW32537.1"/>
    </source>
</evidence>